<evidence type="ECO:0000313" key="1">
    <source>
        <dbReference type="EMBL" id="KAL2513415.1"/>
    </source>
</evidence>
<comment type="caution">
    <text evidence="1">The sequence shown here is derived from an EMBL/GenBank/DDBJ whole genome shotgun (WGS) entry which is preliminary data.</text>
</comment>
<sequence length="113" mass="12187">MGGASKGGGPVVGSPVEEVATKLGILPRVSANWRHFCGVGPVWSGVGPVFGLGNVGGRWPMAWESRSGGLVGWLGTLGCVRIEGSMNRLRAIFFSQNRLWLERKGSGWFWFRV</sequence>
<accession>A0ABD1TL08</accession>
<dbReference type="AlphaFoldDB" id="A0ABD1TL08"/>
<dbReference type="EMBL" id="JBFOLK010000005">
    <property type="protein sequence ID" value="KAL2513415.1"/>
    <property type="molecule type" value="Genomic_DNA"/>
</dbReference>
<reference evidence="2" key="1">
    <citation type="submission" date="2024-07" db="EMBL/GenBank/DDBJ databases">
        <title>Two chromosome-level genome assemblies of Korean endemic species Abeliophyllum distichum and Forsythia ovata (Oleaceae).</title>
        <authorList>
            <person name="Jang H."/>
        </authorList>
    </citation>
    <scope>NUCLEOTIDE SEQUENCE [LARGE SCALE GENOMIC DNA]</scope>
</reference>
<keyword evidence="2" id="KW-1185">Reference proteome</keyword>
<evidence type="ECO:0000313" key="2">
    <source>
        <dbReference type="Proteomes" id="UP001604336"/>
    </source>
</evidence>
<organism evidence="1 2">
    <name type="scientific">Abeliophyllum distichum</name>
    <dbReference type="NCBI Taxonomy" id="126358"/>
    <lineage>
        <taxon>Eukaryota</taxon>
        <taxon>Viridiplantae</taxon>
        <taxon>Streptophyta</taxon>
        <taxon>Embryophyta</taxon>
        <taxon>Tracheophyta</taxon>
        <taxon>Spermatophyta</taxon>
        <taxon>Magnoliopsida</taxon>
        <taxon>eudicotyledons</taxon>
        <taxon>Gunneridae</taxon>
        <taxon>Pentapetalae</taxon>
        <taxon>asterids</taxon>
        <taxon>lamiids</taxon>
        <taxon>Lamiales</taxon>
        <taxon>Oleaceae</taxon>
        <taxon>Forsythieae</taxon>
        <taxon>Abeliophyllum</taxon>
    </lineage>
</organism>
<protein>
    <submittedName>
        <fullName evidence="1">Uncharacterized protein</fullName>
    </submittedName>
</protein>
<dbReference type="Proteomes" id="UP001604336">
    <property type="component" value="Unassembled WGS sequence"/>
</dbReference>
<name>A0ABD1TL08_9LAMI</name>
<proteinExistence type="predicted"/>
<gene>
    <name evidence="1" type="ORF">Adt_19015</name>
</gene>